<dbReference type="EMBL" id="CAXIXY010000003">
    <property type="protein sequence ID" value="CAL2078416.1"/>
    <property type="molecule type" value="Genomic_DNA"/>
</dbReference>
<proteinExistence type="predicted"/>
<evidence type="ECO:0000313" key="1">
    <source>
        <dbReference type="EMBL" id="CAL2078416.1"/>
    </source>
</evidence>
<accession>A0ABM9NTH3</accession>
<keyword evidence="2" id="KW-1185">Reference proteome</keyword>
<protein>
    <submittedName>
        <fullName evidence="1">Uncharacterized protein</fullName>
    </submittedName>
</protein>
<sequence length="39" mass="4517">MSNVKKTMKNQNKIEESRCKNAASLCFLFIFCEFCPGQK</sequence>
<organism evidence="1 2">
    <name type="scientific">Tenacibaculum platacis</name>
    <dbReference type="NCBI Taxonomy" id="3137852"/>
    <lineage>
        <taxon>Bacteria</taxon>
        <taxon>Pseudomonadati</taxon>
        <taxon>Bacteroidota</taxon>
        <taxon>Flavobacteriia</taxon>
        <taxon>Flavobacteriales</taxon>
        <taxon>Flavobacteriaceae</taxon>
        <taxon>Tenacibaculum</taxon>
    </lineage>
</organism>
<reference evidence="1 2" key="1">
    <citation type="submission" date="2024-05" db="EMBL/GenBank/DDBJ databases">
        <authorList>
            <person name="Duchaud E."/>
        </authorList>
    </citation>
    <scope>NUCLEOTIDE SEQUENCE [LARGE SCALE GENOMIC DNA]</scope>
    <source>
        <strain evidence="1">Ena-SAMPLE-TAB-13-05-2024-13:56:06:370-140302</strain>
    </source>
</reference>
<dbReference type="Proteomes" id="UP001497416">
    <property type="component" value="Unassembled WGS sequence"/>
</dbReference>
<comment type="caution">
    <text evidence="1">The sequence shown here is derived from an EMBL/GenBank/DDBJ whole genome shotgun (WGS) entry which is preliminary data.</text>
</comment>
<name>A0ABM9NTH3_9FLAO</name>
<evidence type="ECO:0000313" key="2">
    <source>
        <dbReference type="Proteomes" id="UP001497416"/>
    </source>
</evidence>
<gene>
    <name evidence="1" type="ORF">T190607A01A_10692</name>
</gene>